<dbReference type="PANTHER" id="PTHR43811:SF19">
    <property type="entry name" value="39 KDA FK506-BINDING NUCLEAR PROTEIN"/>
    <property type="match status" value="1"/>
</dbReference>
<dbReference type="InterPro" id="IPR001179">
    <property type="entry name" value="PPIase_FKBP_dom"/>
</dbReference>
<feature type="domain" description="PPIase FKBP-type" evidence="8">
    <location>
        <begin position="162"/>
        <end position="247"/>
    </location>
</feature>
<dbReference type="EMBL" id="JBJJXE010000015">
    <property type="protein sequence ID" value="MFL1732947.1"/>
    <property type="molecule type" value="Genomic_DNA"/>
</dbReference>
<dbReference type="Gene3D" id="3.10.50.40">
    <property type="match status" value="1"/>
</dbReference>
<keyword evidence="3 5" id="KW-0697">Rotamase</keyword>
<dbReference type="Gene3D" id="1.10.287.460">
    <property type="entry name" value="Peptidyl-prolyl cis-trans isomerase, FKBP-type, N-terminal domain"/>
    <property type="match status" value="1"/>
</dbReference>
<evidence type="ECO:0000256" key="4">
    <source>
        <dbReference type="ARBA" id="ARBA00023235"/>
    </source>
</evidence>
<evidence type="ECO:0000256" key="7">
    <source>
        <dbReference type="SAM" id="SignalP"/>
    </source>
</evidence>
<feature type="signal peptide" evidence="7">
    <location>
        <begin position="1"/>
        <end position="18"/>
    </location>
</feature>
<evidence type="ECO:0000256" key="3">
    <source>
        <dbReference type="ARBA" id="ARBA00023110"/>
    </source>
</evidence>
<name>A0ABW8U909_9GAMM</name>
<dbReference type="EC" id="5.2.1.8" evidence="6"/>
<dbReference type="PROSITE" id="PS50059">
    <property type="entry name" value="FKBP_PPIASE"/>
    <property type="match status" value="1"/>
</dbReference>
<keyword evidence="7" id="KW-0732">Signal</keyword>
<proteinExistence type="inferred from homology"/>
<dbReference type="InterPro" id="IPR000774">
    <property type="entry name" value="PPIase_FKBP_N"/>
</dbReference>
<reference evidence="9 10" key="1">
    <citation type="submission" date="2024-11" db="EMBL/GenBank/DDBJ databases">
        <title>First Report of Moraxella oculi in Brazil in an Infectious Bovine Keratoconjunctivitis Outbreak.</title>
        <authorList>
            <person name="Carvalho C.V."/>
            <person name="Domingues R."/>
            <person name="Coutinho C."/>
            <person name="Honorio N.T.B.S."/>
            <person name="Faza D.R.L.R."/>
            <person name="Carvalho W.A."/>
            <person name="Machado A.B.F."/>
            <person name="Martins M.F."/>
            <person name="Gaspar E.B."/>
        </authorList>
    </citation>
    <scope>NUCLEOTIDE SEQUENCE [LARGE SCALE GENOMIC DNA]</scope>
    <source>
        <strain evidence="9 10">2117LE</strain>
    </source>
</reference>
<evidence type="ECO:0000313" key="10">
    <source>
        <dbReference type="Proteomes" id="UP001624684"/>
    </source>
</evidence>
<dbReference type="PANTHER" id="PTHR43811">
    <property type="entry name" value="FKBP-TYPE PEPTIDYL-PROLYL CIS-TRANS ISOMERASE FKPA"/>
    <property type="match status" value="1"/>
</dbReference>
<evidence type="ECO:0000259" key="8">
    <source>
        <dbReference type="PROSITE" id="PS50059"/>
    </source>
</evidence>
<dbReference type="Proteomes" id="UP001624684">
    <property type="component" value="Unassembled WGS sequence"/>
</dbReference>
<comment type="similarity">
    <text evidence="2 6">Belongs to the FKBP-type PPIase family.</text>
</comment>
<comment type="caution">
    <text evidence="9">The sequence shown here is derived from an EMBL/GenBank/DDBJ whole genome shotgun (WGS) entry which is preliminary data.</text>
</comment>
<dbReference type="PROSITE" id="PS51257">
    <property type="entry name" value="PROKAR_LIPOPROTEIN"/>
    <property type="match status" value="1"/>
</dbReference>
<dbReference type="RefSeq" id="WP_407069459.1">
    <property type="nucleotide sequence ID" value="NZ_JBJJXE010000015.1"/>
</dbReference>
<evidence type="ECO:0000256" key="2">
    <source>
        <dbReference type="ARBA" id="ARBA00006577"/>
    </source>
</evidence>
<sequence>MKKSTLLIASLMATMALAGCDKNKSQAADTTTAVKSEKSTVVTQNSTETQKISYIIGYQEGLHLKNNAKQMNEELDVDILAKAIKDAYVGKQSALTDEQIEAVGKAFEERKIKESEDKAAKNKADGEQFLAENAKKDGVHTTASGLQYKVIKEGTGKKPKATDVVTVNYEGRLINGEVFDSSYERGMPAQFKLNEVIKGWTEGLQLMKEGGKYELYVPSELAYGDVGSPGIEPNSTLIFTVELLDDAAAKAAMDKVRQQMAAAQAASQAQDSNTHTNK</sequence>
<keyword evidence="4 5" id="KW-0413">Isomerase</keyword>
<evidence type="ECO:0000256" key="6">
    <source>
        <dbReference type="RuleBase" id="RU003915"/>
    </source>
</evidence>
<feature type="chain" id="PRO_5045184470" description="Peptidyl-prolyl cis-trans isomerase" evidence="7">
    <location>
        <begin position="19"/>
        <end position="278"/>
    </location>
</feature>
<protein>
    <recommendedName>
        <fullName evidence="6">Peptidyl-prolyl cis-trans isomerase</fullName>
        <ecNumber evidence="6">5.2.1.8</ecNumber>
    </recommendedName>
</protein>
<evidence type="ECO:0000256" key="5">
    <source>
        <dbReference type="PROSITE-ProRule" id="PRU00277"/>
    </source>
</evidence>
<accession>A0ABW8U909</accession>
<dbReference type="GO" id="GO:0003755">
    <property type="term" value="F:peptidyl-prolyl cis-trans isomerase activity"/>
    <property type="evidence" value="ECO:0007669"/>
    <property type="project" value="UniProtKB-EC"/>
</dbReference>
<evidence type="ECO:0000256" key="1">
    <source>
        <dbReference type="ARBA" id="ARBA00000971"/>
    </source>
</evidence>
<organism evidence="9 10">
    <name type="scientific">Moraxella oculi</name>
    <dbReference type="NCBI Taxonomy" id="2940516"/>
    <lineage>
        <taxon>Bacteria</taxon>
        <taxon>Pseudomonadati</taxon>
        <taxon>Pseudomonadota</taxon>
        <taxon>Gammaproteobacteria</taxon>
        <taxon>Moraxellales</taxon>
        <taxon>Moraxellaceae</taxon>
        <taxon>Moraxella</taxon>
    </lineage>
</organism>
<dbReference type="Pfam" id="PF00254">
    <property type="entry name" value="FKBP_C"/>
    <property type="match status" value="1"/>
</dbReference>
<dbReference type="InterPro" id="IPR046357">
    <property type="entry name" value="PPIase_dom_sf"/>
</dbReference>
<dbReference type="SUPFAM" id="SSF54534">
    <property type="entry name" value="FKBP-like"/>
    <property type="match status" value="1"/>
</dbReference>
<comment type="catalytic activity">
    <reaction evidence="1 5 6">
        <text>[protein]-peptidylproline (omega=180) = [protein]-peptidylproline (omega=0)</text>
        <dbReference type="Rhea" id="RHEA:16237"/>
        <dbReference type="Rhea" id="RHEA-COMP:10747"/>
        <dbReference type="Rhea" id="RHEA-COMP:10748"/>
        <dbReference type="ChEBI" id="CHEBI:83833"/>
        <dbReference type="ChEBI" id="CHEBI:83834"/>
        <dbReference type="EC" id="5.2.1.8"/>
    </reaction>
</comment>
<evidence type="ECO:0000313" key="9">
    <source>
        <dbReference type="EMBL" id="MFL1732947.1"/>
    </source>
</evidence>
<gene>
    <name evidence="9" type="ORF">ACJHVH_08125</name>
</gene>
<dbReference type="InterPro" id="IPR036944">
    <property type="entry name" value="PPIase_FKBP_N_sf"/>
</dbReference>
<keyword evidence="10" id="KW-1185">Reference proteome</keyword>
<dbReference type="Pfam" id="PF01346">
    <property type="entry name" value="FKBP_N"/>
    <property type="match status" value="1"/>
</dbReference>